<proteinExistence type="predicted"/>
<dbReference type="GO" id="GO:0005886">
    <property type="term" value="C:plasma membrane"/>
    <property type="evidence" value="ECO:0007669"/>
    <property type="project" value="TreeGrafter"/>
</dbReference>
<keyword evidence="5" id="KW-1133">Transmembrane helix</keyword>
<evidence type="ECO:0000256" key="3">
    <source>
        <dbReference type="ARBA" id="ARBA00022737"/>
    </source>
</evidence>
<dbReference type="Ensembl" id="ENSGMOT00000074677.1">
    <property type="protein sequence ID" value="ENSGMOP00000059673.1"/>
    <property type="gene ID" value="ENSGMOG00000032689.1"/>
</dbReference>
<dbReference type="SMART" id="SM00082">
    <property type="entry name" value="LRRCT"/>
    <property type="match status" value="1"/>
</dbReference>
<feature type="region of interest" description="Disordered" evidence="4">
    <location>
        <begin position="346"/>
        <end position="401"/>
    </location>
</feature>
<feature type="domain" description="LRRCT" evidence="6">
    <location>
        <begin position="256"/>
        <end position="311"/>
    </location>
</feature>
<keyword evidence="5" id="KW-0472">Membrane</keyword>
<dbReference type="Pfam" id="PF13855">
    <property type="entry name" value="LRR_8"/>
    <property type="match status" value="1"/>
</dbReference>
<keyword evidence="5" id="KW-0812">Transmembrane</keyword>
<dbReference type="Proteomes" id="UP000694546">
    <property type="component" value="Chromosome 8"/>
</dbReference>
<evidence type="ECO:0000313" key="7">
    <source>
        <dbReference type="Ensembl" id="ENSGMOP00000059673.1"/>
    </source>
</evidence>
<organism evidence="7 8">
    <name type="scientific">Gadus morhua</name>
    <name type="common">Atlantic cod</name>
    <dbReference type="NCBI Taxonomy" id="8049"/>
    <lineage>
        <taxon>Eukaryota</taxon>
        <taxon>Metazoa</taxon>
        <taxon>Chordata</taxon>
        <taxon>Craniata</taxon>
        <taxon>Vertebrata</taxon>
        <taxon>Euteleostomi</taxon>
        <taxon>Actinopterygii</taxon>
        <taxon>Neopterygii</taxon>
        <taxon>Teleostei</taxon>
        <taxon>Neoteleostei</taxon>
        <taxon>Acanthomorphata</taxon>
        <taxon>Zeiogadaria</taxon>
        <taxon>Gadariae</taxon>
        <taxon>Gadiformes</taxon>
        <taxon>Gadoidei</taxon>
        <taxon>Gadidae</taxon>
        <taxon>Gadus</taxon>
    </lineage>
</organism>
<keyword evidence="3" id="KW-0677">Repeat</keyword>
<dbReference type="InterPro" id="IPR032675">
    <property type="entry name" value="LRR_dom_sf"/>
</dbReference>
<dbReference type="PANTHER" id="PTHR24366">
    <property type="entry name" value="IG(IMMUNOGLOBULIN) AND LRR(LEUCINE RICH REPEAT) DOMAINS"/>
    <property type="match status" value="1"/>
</dbReference>
<evidence type="ECO:0000256" key="4">
    <source>
        <dbReference type="SAM" id="MobiDB-lite"/>
    </source>
</evidence>
<accession>A0A8C5FT64</accession>
<dbReference type="PANTHER" id="PTHR24366:SF161">
    <property type="entry name" value="TIR DOMAIN-CONTAINING PROTEIN"/>
    <property type="match status" value="1"/>
</dbReference>
<sequence>VREKEGEREREVVEDKNIKKTTGVLEQVVEEQTQRSDPPHQFTVTPPPCVLCFVSPPPPPPPEPTRRWALLLPLLALLPGGPRGLAQACVCPRATVVTRLPAEIPGGACCLNYSGSALGRVSWPGFSDDDDNNNNNNNNDPHHHNASRPRLEVLDLSRCNITHIEPGFGRAATGLREVHLQHNRLAALPEDFLARQPGLRVLDLGSNRLLELPEGLLGGSGALRRLGLAGNRLRSLEPVAWVLRAPRLSRLELELNPWDCSCGLVELLAVATATGANGTVSSGPSANLTCASPRKLEGVAVLSLSPDAVCQPPGLTALFILLPLLLLAGLLLCWCCGRKRKRRSDATFGSKKRKSKQSQKAPAAGFRDQPRKPARPVANGDPAPADGAPERGGGPPERGGGILKKQLLLRPASPLFSSTQDLPQQVEAEPKLGSASLRDSRASVSSAEGGGSGLGLPGNTTAGGGGAGEGGGGRGAELDDVVSVSEVLKDSANREKAYLVQSTEYYSLLPGMDLGGSDHGDYESVDLA</sequence>
<reference evidence="7" key="1">
    <citation type="submission" date="2025-08" db="UniProtKB">
        <authorList>
            <consortium name="Ensembl"/>
        </authorList>
    </citation>
    <scope>IDENTIFICATION</scope>
</reference>
<dbReference type="SMART" id="SM00369">
    <property type="entry name" value="LRR_TYP"/>
    <property type="match status" value="4"/>
</dbReference>
<dbReference type="AlphaFoldDB" id="A0A8C5FT64"/>
<feature type="compositionally biased region" description="Gly residues" evidence="4">
    <location>
        <begin position="448"/>
        <end position="475"/>
    </location>
</feature>
<dbReference type="SUPFAM" id="SSF52058">
    <property type="entry name" value="L domain-like"/>
    <property type="match status" value="1"/>
</dbReference>
<dbReference type="GeneTree" id="ENSGT00940000164427"/>
<keyword evidence="8" id="KW-1185">Reference proteome</keyword>
<dbReference type="Gene3D" id="3.80.10.10">
    <property type="entry name" value="Ribonuclease Inhibitor"/>
    <property type="match status" value="1"/>
</dbReference>
<feature type="region of interest" description="Disordered" evidence="4">
    <location>
        <begin position="124"/>
        <end position="148"/>
    </location>
</feature>
<keyword evidence="1" id="KW-0433">Leucine-rich repeat</keyword>
<dbReference type="InterPro" id="IPR003591">
    <property type="entry name" value="Leu-rich_rpt_typical-subtyp"/>
</dbReference>
<dbReference type="GO" id="GO:0007616">
    <property type="term" value="P:long-term memory"/>
    <property type="evidence" value="ECO:0007669"/>
    <property type="project" value="TreeGrafter"/>
</dbReference>
<feature type="transmembrane region" description="Helical" evidence="5">
    <location>
        <begin position="314"/>
        <end position="334"/>
    </location>
</feature>
<protein>
    <recommendedName>
        <fullName evidence="6">LRRCT domain-containing protein</fullName>
    </recommendedName>
</protein>
<dbReference type="OMA" id="CNITHIE"/>
<evidence type="ECO:0000256" key="1">
    <source>
        <dbReference type="ARBA" id="ARBA00022614"/>
    </source>
</evidence>
<dbReference type="InterPro" id="IPR001611">
    <property type="entry name" value="Leu-rich_rpt"/>
</dbReference>
<dbReference type="InterPro" id="IPR000483">
    <property type="entry name" value="Cys-rich_flank_reg_C"/>
</dbReference>
<dbReference type="Pfam" id="PF00560">
    <property type="entry name" value="LRR_1"/>
    <property type="match status" value="1"/>
</dbReference>
<evidence type="ECO:0000313" key="8">
    <source>
        <dbReference type="Proteomes" id="UP000694546"/>
    </source>
</evidence>
<feature type="region of interest" description="Disordered" evidence="4">
    <location>
        <begin position="430"/>
        <end position="478"/>
    </location>
</feature>
<evidence type="ECO:0000256" key="2">
    <source>
        <dbReference type="ARBA" id="ARBA00022729"/>
    </source>
</evidence>
<reference evidence="7" key="2">
    <citation type="submission" date="2025-09" db="UniProtKB">
        <authorList>
            <consortium name="Ensembl"/>
        </authorList>
    </citation>
    <scope>IDENTIFICATION</scope>
</reference>
<name>A0A8C5FT64_GADMO</name>
<feature type="compositionally biased region" description="Gly residues" evidence="4">
    <location>
        <begin position="390"/>
        <end position="401"/>
    </location>
</feature>
<evidence type="ECO:0000256" key="5">
    <source>
        <dbReference type="SAM" id="Phobius"/>
    </source>
</evidence>
<keyword evidence="2" id="KW-0732">Signal</keyword>
<evidence type="ECO:0000259" key="6">
    <source>
        <dbReference type="SMART" id="SM00082"/>
    </source>
</evidence>